<dbReference type="STRING" id="861299.J421_0623"/>
<proteinExistence type="predicted"/>
<sequence>MSAATGDESVRRIGPYRVLRELGRGGMGVVYLAERDDGQYRQRVAVKLLRASPDADELQRRFLAERQILASLSHANVAQLLDGGVSDGQLPYLVIEHVDGLPITEYCDRHRLSIDSRLRLFQDVCAAVHHAHQKLVLHRDLKPGNVFVTPAGQVKLLDFGIAKLLDPTMEAQPVTRTAFRFMTPAYASPEQVRGDSPTTASDVYALGLLLYELLAGRPAQRIDTDAPQAVYAAVCEREPERPSAAATRDPAAATARDLTTEKLGRVLRGDLDAIVAMALRKEPGRRYGSAELLADDVGRYLDGLPVLAHRGSGFYRFEKLMRRHRAVAAVAVTGACLLVVGSAVALRQAAVAARERDRAAAALQQTRRALGESEAVTAFLASLFEASDPMEARSDTLTTADLLRRGLARADQLGDEPLAQARMFEALGRVYASLEDLPRADGLLRRALALRRAQLGAEHVQTAALEARLAGVLREKGEYAAADTLAREALRVRRLTLGDAHPDVAASLRQLGSLAVAFGDFAAGEDYKRRAIVVDRGRGADSALAHDLMELGSLLLWRGDFGGAERARREALAATRRAFPGPHTERIGAAFALADVLDERTATFAEAESLAREGLAESRAAFGDAHVATAGAMQALGNILARHGKVAESESLVRQALAMERRTLGPSNLGVASGMLDVGLTLTHDGYSTEAERLTRDAVAMFGATYGTNHAMYAGALGYLADVVAKRGALDSAEALLRRNIAIRERVPASQQAAIAVTDIKLAGVLTRQRRFAEADSLYRWAVAELRRTAAAETNINVRLAYAGMASLYAAWGKPDSAALFRRRAQPPGFTAPWQR</sequence>
<dbReference type="InterPro" id="IPR017441">
    <property type="entry name" value="Protein_kinase_ATP_BS"/>
</dbReference>
<evidence type="ECO:0000313" key="8">
    <source>
        <dbReference type="Proteomes" id="UP000019151"/>
    </source>
</evidence>
<dbReference type="InterPro" id="IPR011990">
    <property type="entry name" value="TPR-like_helical_dom_sf"/>
</dbReference>
<dbReference type="InterPro" id="IPR011009">
    <property type="entry name" value="Kinase-like_dom_sf"/>
</dbReference>
<keyword evidence="3 7" id="KW-0418">Kinase</keyword>
<dbReference type="SUPFAM" id="SSF48452">
    <property type="entry name" value="TPR-like"/>
    <property type="match status" value="3"/>
</dbReference>
<evidence type="ECO:0000256" key="4">
    <source>
        <dbReference type="ARBA" id="ARBA00022840"/>
    </source>
</evidence>
<evidence type="ECO:0000313" key="7">
    <source>
        <dbReference type="EMBL" id="AHG88160.1"/>
    </source>
</evidence>
<name>W0RCW0_9BACT</name>
<dbReference type="Proteomes" id="UP000019151">
    <property type="component" value="Chromosome"/>
</dbReference>
<dbReference type="PROSITE" id="PS50011">
    <property type="entry name" value="PROTEIN_KINASE_DOM"/>
    <property type="match status" value="1"/>
</dbReference>
<feature type="domain" description="Protein kinase" evidence="6">
    <location>
        <begin position="16"/>
        <end position="301"/>
    </location>
</feature>
<evidence type="ECO:0000256" key="1">
    <source>
        <dbReference type="ARBA" id="ARBA00022679"/>
    </source>
</evidence>
<dbReference type="InterPro" id="IPR008271">
    <property type="entry name" value="Ser/Thr_kinase_AS"/>
</dbReference>
<dbReference type="EMBL" id="CP007128">
    <property type="protein sequence ID" value="AHG88160.1"/>
    <property type="molecule type" value="Genomic_DNA"/>
</dbReference>
<dbReference type="Pfam" id="PF13374">
    <property type="entry name" value="TPR_10"/>
    <property type="match status" value="2"/>
</dbReference>
<evidence type="ECO:0000256" key="5">
    <source>
        <dbReference type="PROSITE-ProRule" id="PRU10141"/>
    </source>
</evidence>
<feature type="binding site" evidence="5">
    <location>
        <position position="47"/>
    </location>
    <ligand>
        <name>ATP</name>
        <dbReference type="ChEBI" id="CHEBI:30616"/>
    </ligand>
</feature>
<dbReference type="Gene3D" id="1.25.40.10">
    <property type="entry name" value="Tetratricopeptide repeat domain"/>
    <property type="match status" value="3"/>
</dbReference>
<organism evidence="7 8">
    <name type="scientific">Gemmatirosa kalamazoonensis</name>
    <dbReference type="NCBI Taxonomy" id="861299"/>
    <lineage>
        <taxon>Bacteria</taxon>
        <taxon>Pseudomonadati</taxon>
        <taxon>Gemmatimonadota</taxon>
        <taxon>Gemmatimonadia</taxon>
        <taxon>Gemmatimonadales</taxon>
        <taxon>Gemmatimonadaceae</taxon>
        <taxon>Gemmatirosa</taxon>
    </lineage>
</organism>
<evidence type="ECO:0000256" key="3">
    <source>
        <dbReference type="ARBA" id="ARBA00022777"/>
    </source>
</evidence>
<dbReference type="PROSITE" id="PS00107">
    <property type="entry name" value="PROTEIN_KINASE_ATP"/>
    <property type="match status" value="1"/>
</dbReference>
<dbReference type="PANTHER" id="PTHR43289">
    <property type="entry name" value="MITOGEN-ACTIVATED PROTEIN KINASE KINASE KINASE 20-RELATED"/>
    <property type="match status" value="1"/>
</dbReference>
<dbReference type="OrthoDB" id="9783151at2"/>
<reference evidence="7 8" key="1">
    <citation type="journal article" date="2014" name="Genome Announc.">
        <title>Genome Sequence and Methylome of Soil Bacterium Gemmatirosa kalamazoonensis KBS708T, a Member of the Rarely Cultivated Gemmatimonadetes Phylum.</title>
        <authorList>
            <person name="Debruyn J.M."/>
            <person name="Radosevich M."/>
            <person name="Wommack K.E."/>
            <person name="Polson S.W."/>
            <person name="Hauser L.J."/>
            <person name="Fawaz M.N."/>
            <person name="Korlach J."/>
            <person name="Tsai Y.C."/>
        </authorList>
    </citation>
    <scope>NUCLEOTIDE SEQUENCE [LARGE SCALE GENOMIC DNA]</scope>
    <source>
        <strain evidence="7 8">KBS708</strain>
    </source>
</reference>
<dbReference type="eggNOG" id="COG0515">
    <property type="taxonomic scope" value="Bacteria"/>
</dbReference>
<dbReference type="InParanoid" id="W0RCW0"/>
<dbReference type="HOGENOM" id="CLU_007799_1_0_0"/>
<dbReference type="GO" id="GO:0005524">
    <property type="term" value="F:ATP binding"/>
    <property type="evidence" value="ECO:0007669"/>
    <property type="project" value="UniProtKB-UniRule"/>
</dbReference>
<dbReference type="InterPro" id="IPR000719">
    <property type="entry name" value="Prot_kinase_dom"/>
</dbReference>
<dbReference type="PROSITE" id="PS00108">
    <property type="entry name" value="PROTEIN_KINASE_ST"/>
    <property type="match status" value="1"/>
</dbReference>
<accession>W0RCW0</accession>
<dbReference type="SMART" id="SM00220">
    <property type="entry name" value="S_TKc"/>
    <property type="match status" value="1"/>
</dbReference>
<dbReference type="Gene3D" id="3.30.200.20">
    <property type="entry name" value="Phosphorylase Kinase, domain 1"/>
    <property type="match status" value="1"/>
</dbReference>
<gene>
    <name evidence="7" type="ORF">J421_0623</name>
</gene>
<dbReference type="PANTHER" id="PTHR43289:SF34">
    <property type="entry name" value="SERINE_THREONINE-PROTEIN KINASE YBDM-RELATED"/>
    <property type="match status" value="1"/>
</dbReference>
<dbReference type="Gene3D" id="1.10.510.10">
    <property type="entry name" value="Transferase(Phosphotransferase) domain 1"/>
    <property type="match status" value="1"/>
</dbReference>
<keyword evidence="2 5" id="KW-0547">Nucleotide-binding</keyword>
<dbReference type="RefSeq" id="WP_104022186.1">
    <property type="nucleotide sequence ID" value="NZ_CP007128.1"/>
</dbReference>
<dbReference type="Pfam" id="PF13424">
    <property type="entry name" value="TPR_12"/>
    <property type="match status" value="1"/>
</dbReference>
<dbReference type="Pfam" id="PF00069">
    <property type="entry name" value="Pkinase"/>
    <property type="match status" value="1"/>
</dbReference>
<dbReference type="KEGG" id="gba:J421_0623"/>
<evidence type="ECO:0000256" key="2">
    <source>
        <dbReference type="ARBA" id="ARBA00022741"/>
    </source>
</evidence>
<protein>
    <submittedName>
        <fullName evidence="7">Protein kinase</fullName>
    </submittedName>
</protein>
<keyword evidence="4 5" id="KW-0067">ATP-binding</keyword>
<keyword evidence="8" id="KW-1185">Reference proteome</keyword>
<evidence type="ECO:0000259" key="6">
    <source>
        <dbReference type="PROSITE" id="PS50011"/>
    </source>
</evidence>
<dbReference type="CDD" id="cd14014">
    <property type="entry name" value="STKc_PknB_like"/>
    <property type="match status" value="1"/>
</dbReference>
<dbReference type="GO" id="GO:0004674">
    <property type="term" value="F:protein serine/threonine kinase activity"/>
    <property type="evidence" value="ECO:0007669"/>
    <property type="project" value="TreeGrafter"/>
</dbReference>
<dbReference type="AlphaFoldDB" id="W0RCW0"/>
<dbReference type="SUPFAM" id="SSF56112">
    <property type="entry name" value="Protein kinase-like (PK-like)"/>
    <property type="match status" value="1"/>
</dbReference>
<keyword evidence="1" id="KW-0808">Transferase</keyword>